<evidence type="ECO:0000313" key="2">
    <source>
        <dbReference type="EMBL" id="ESQ88680.1"/>
    </source>
</evidence>
<evidence type="ECO:0000259" key="1">
    <source>
        <dbReference type="Pfam" id="PF01370"/>
    </source>
</evidence>
<proteinExistence type="predicted"/>
<dbReference type="Proteomes" id="UP000017837">
    <property type="component" value="Unassembled WGS sequence"/>
</dbReference>
<dbReference type="PATRIC" id="fig|1121022.4.peg.3187"/>
<dbReference type="InterPro" id="IPR001509">
    <property type="entry name" value="Epimerase_deHydtase"/>
</dbReference>
<dbReference type="STRING" id="1121022.GCA_000376105_03457"/>
<dbReference type="InterPro" id="IPR036291">
    <property type="entry name" value="NAD(P)-bd_dom_sf"/>
</dbReference>
<dbReference type="Gene3D" id="3.40.50.720">
    <property type="entry name" value="NAD(P)-binding Rossmann-like Domain"/>
    <property type="match status" value="1"/>
</dbReference>
<dbReference type="PANTHER" id="PTHR43245">
    <property type="entry name" value="BIFUNCTIONAL POLYMYXIN RESISTANCE PROTEIN ARNA"/>
    <property type="match status" value="1"/>
</dbReference>
<reference evidence="2 3" key="1">
    <citation type="journal article" date="2014" name="Nature">
        <title>Sequential evolution of bacterial morphology by co-option of a developmental regulator.</title>
        <authorList>
            <person name="Jiang C."/>
            <person name="Brown P.J."/>
            <person name="Ducret A."/>
            <person name="Brun Y.V."/>
        </authorList>
    </citation>
    <scope>NUCLEOTIDE SEQUENCE [LARGE SCALE GENOMIC DNA]</scope>
    <source>
        <strain evidence="2 3">DSM 16100</strain>
    </source>
</reference>
<gene>
    <name evidence="2" type="ORF">ABENE_15675</name>
</gene>
<protein>
    <recommendedName>
        <fullName evidence="1">NAD-dependent epimerase/dehydratase domain-containing protein</fullName>
    </recommendedName>
</protein>
<dbReference type="EMBL" id="AWGB01000035">
    <property type="protein sequence ID" value="ESQ88680.1"/>
    <property type="molecule type" value="Genomic_DNA"/>
</dbReference>
<keyword evidence="3" id="KW-1185">Reference proteome</keyword>
<dbReference type="eggNOG" id="COG0451">
    <property type="taxonomic scope" value="Bacteria"/>
</dbReference>
<sequence>MPADLLDSDLDVLTAGVEGVFHCAALSSPWGKAKDFQAINVDVTRRLLVSARNAGCQRFVFVSSPSVYACEADQFGLKEDDPINSRPLNDYARTKAEAEAFVLREANAGMSCVTIRPRAIIGPDDEVLLPRFLRLIGKGRFPLVRRGAAEVELTDVRDVVAALLTAYDRAEALSGEVINISGGRSICVRDMVDRLGNALGRTVRFTDLPYGFLRAVAEISERVCGLLPGRPEPLLTVYSLATLSFSQTFDLAKAHQLLDYTPQYDAVETALHIARQAHGR</sequence>
<dbReference type="InterPro" id="IPR050177">
    <property type="entry name" value="Lipid_A_modif_metabolic_enz"/>
</dbReference>
<dbReference type="Pfam" id="PF01370">
    <property type="entry name" value="Epimerase"/>
    <property type="match status" value="1"/>
</dbReference>
<accession>V4PT32</accession>
<dbReference type="SUPFAM" id="SSF51735">
    <property type="entry name" value="NAD(P)-binding Rossmann-fold domains"/>
    <property type="match status" value="1"/>
</dbReference>
<evidence type="ECO:0000313" key="3">
    <source>
        <dbReference type="Proteomes" id="UP000017837"/>
    </source>
</evidence>
<feature type="domain" description="NAD-dependent epimerase/dehydratase" evidence="1">
    <location>
        <begin position="4"/>
        <end position="180"/>
    </location>
</feature>
<comment type="caution">
    <text evidence="2">The sequence shown here is derived from an EMBL/GenBank/DDBJ whole genome shotgun (WGS) entry which is preliminary data.</text>
</comment>
<dbReference type="AlphaFoldDB" id="V4PT32"/>
<organism evidence="2 3">
    <name type="scientific">Asticcacaulis benevestitus DSM 16100 = ATCC BAA-896</name>
    <dbReference type="NCBI Taxonomy" id="1121022"/>
    <lineage>
        <taxon>Bacteria</taxon>
        <taxon>Pseudomonadati</taxon>
        <taxon>Pseudomonadota</taxon>
        <taxon>Alphaproteobacteria</taxon>
        <taxon>Caulobacterales</taxon>
        <taxon>Caulobacteraceae</taxon>
        <taxon>Asticcacaulis</taxon>
    </lineage>
</organism>
<name>V4PT32_9CAUL</name>